<dbReference type="KEGG" id="fya:KMW28_21745"/>
<reference evidence="1 2" key="1">
    <citation type="submission" date="2021-05" db="EMBL/GenBank/DDBJ databases">
        <title>Comparative genomic studies on the polysaccharide-degrading batcterial strains of the Flammeovirga genus.</title>
        <authorList>
            <person name="Zewei F."/>
            <person name="Zheng Z."/>
            <person name="Yu L."/>
            <person name="Ruyue G."/>
            <person name="Yanhong M."/>
            <person name="Yuanyuan C."/>
            <person name="Jingyan G."/>
            <person name="Wenjun H."/>
        </authorList>
    </citation>
    <scope>NUCLEOTIDE SEQUENCE [LARGE SCALE GENOMIC DNA]</scope>
    <source>
        <strain evidence="1 2">NBRC:100898</strain>
    </source>
</reference>
<sequence>MNTNYFKLSTTTIITILLFVCSHLSGQVLTLTGNTVINDVSELSSYNEVDLNGYHLDLNFSGELLKDFKINSSVQGDTTNQKVTIGENVIANKLSIADANPGFNLFLNVLGEAKVPSIKFKTEFSSYLKLYVGENATLHNTGIAEVFYSTLYIDGTFKNDGNLTSLSANSIDITIGETGKLEVLSNVFIGQYSNINIFGEFYVEEDLRVYAYTIIDFGEDCDVGKLTVIQSIILDVHNDIDVFKVEGCGTVNQSSCQEFGTGGTVNEGRFCGDLPVELVYFKGFQENNDHILIWRTATEQNASHFEIQGSYDRNNWTTLGSVQANGNTNFAIDYEFVQRGEKFAFYRLVQYDYNGEYSIFGSISIGNTNEFTSRVFPNLAHANAQFKLEMSGINSELPLSLNLFDHKGNLVWNTELPVSLGDNNLVSSFQIDRPLTSGLYLLVATNGSKKEVNKIVIK</sequence>
<name>A0AAX1NC59_9BACT</name>
<proteinExistence type="predicted"/>
<organism evidence="1 2">
    <name type="scientific">Flammeovirga yaeyamensis</name>
    <dbReference type="NCBI Taxonomy" id="367791"/>
    <lineage>
        <taxon>Bacteria</taxon>
        <taxon>Pseudomonadati</taxon>
        <taxon>Bacteroidota</taxon>
        <taxon>Cytophagia</taxon>
        <taxon>Cytophagales</taxon>
        <taxon>Flammeovirgaceae</taxon>
        <taxon>Flammeovirga</taxon>
    </lineage>
</organism>
<evidence type="ECO:0000313" key="1">
    <source>
        <dbReference type="EMBL" id="QWG05050.1"/>
    </source>
</evidence>
<evidence type="ECO:0000313" key="2">
    <source>
        <dbReference type="Proteomes" id="UP000678679"/>
    </source>
</evidence>
<dbReference type="Proteomes" id="UP000678679">
    <property type="component" value="Chromosome 2"/>
</dbReference>
<dbReference type="AlphaFoldDB" id="A0AAX1NC59"/>
<keyword evidence="2" id="KW-1185">Reference proteome</keyword>
<accession>A0AAX1NC59</accession>
<evidence type="ECO:0008006" key="3">
    <source>
        <dbReference type="Google" id="ProtNLM"/>
    </source>
</evidence>
<protein>
    <recommendedName>
        <fullName evidence="3">Secretion system C-terminal sorting domain-containing protein</fullName>
    </recommendedName>
</protein>
<gene>
    <name evidence="1" type="ORF">KMW28_21745</name>
</gene>
<dbReference type="EMBL" id="CP076133">
    <property type="protein sequence ID" value="QWG05050.1"/>
    <property type="molecule type" value="Genomic_DNA"/>
</dbReference>
<dbReference type="RefSeq" id="WP_169662267.1">
    <property type="nucleotide sequence ID" value="NZ_CP076133.1"/>
</dbReference>